<organism evidence="1 2">
    <name type="scientific">candidate division WWE3 bacterium RIFOXYA2_FULL_46_9</name>
    <dbReference type="NCBI Taxonomy" id="1802636"/>
    <lineage>
        <taxon>Bacteria</taxon>
        <taxon>Katanobacteria</taxon>
    </lineage>
</organism>
<dbReference type="EMBL" id="MEVT01000020">
    <property type="protein sequence ID" value="OGC62368.1"/>
    <property type="molecule type" value="Genomic_DNA"/>
</dbReference>
<dbReference type="AlphaFoldDB" id="A0A1F4VZC0"/>
<proteinExistence type="predicted"/>
<comment type="caution">
    <text evidence="1">The sequence shown here is derived from an EMBL/GenBank/DDBJ whole genome shotgun (WGS) entry which is preliminary data.</text>
</comment>
<evidence type="ECO:0000313" key="1">
    <source>
        <dbReference type="EMBL" id="OGC62368.1"/>
    </source>
</evidence>
<protein>
    <submittedName>
        <fullName evidence="1">Uncharacterized protein</fullName>
    </submittedName>
</protein>
<sequence>MAFSPAENPPSFITSLAPETGRPRQTYLETAIKHIKPTTDVRLIEAGLAAYYNTPAERASISEWASDSSALLQRVEEYTWIKPPSRYGMELVLKKVFEEKEYKKALARFTEKSGWEGGFIEHPEAIVANVRAVLESQRQLPFAEAKTIRHGDARRLVSNTIYNSDSGDPIDRFAKAENRPIIRRNIQAVLGSFPEDARTELFWAQVIWRVENIIDSQRPKSPGEGSPENLAETILANEIELAGLKGLYGYVRKFSYGKDSYGGVTRQDVINNLNGKGLGDRIQFGSDATIIVDGKSLSRSDPVREIEVMRALLNLHNPAN</sequence>
<gene>
    <name evidence="1" type="ORF">A2264_05370</name>
</gene>
<name>A0A1F4VZC0_UNCKA</name>
<accession>A0A1F4VZC0</accession>
<evidence type="ECO:0000313" key="2">
    <source>
        <dbReference type="Proteomes" id="UP000176614"/>
    </source>
</evidence>
<reference evidence="1 2" key="1">
    <citation type="journal article" date="2016" name="Nat. Commun.">
        <title>Thousands of microbial genomes shed light on interconnected biogeochemical processes in an aquifer system.</title>
        <authorList>
            <person name="Anantharaman K."/>
            <person name="Brown C.T."/>
            <person name="Hug L.A."/>
            <person name="Sharon I."/>
            <person name="Castelle C.J."/>
            <person name="Probst A.J."/>
            <person name="Thomas B.C."/>
            <person name="Singh A."/>
            <person name="Wilkins M.J."/>
            <person name="Karaoz U."/>
            <person name="Brodie E.L."/>
            <person name="Williams K.H."/>
            <person name="Hubbard S.S."/>
            <person name="Banfield J.F."/>
        </authorList>
    </citation>
    <scope>NUCLEOTIDE SEQUENCE [LARGE SCALE GENOMIC DNA]</scope>
</reference>
<dbReference type="Proteomes" id="UP000176614">
    <property type="component" value="Unassembled WGS sequence"/>
</dbReference>